<dbReference type="PANTHER" id="PTHR10942:SF0">
    <property type="entry name" value="LEISHMANOLYSIN-LIKE PEPTIDASE"/>
    <property type="match status" value="1"/>
</dbReference>
<feature type="active site" evidence="8">
    <location>
        <position position="228"/>
    </location>
</feature>
<keyword evidence="5 9" id="KW-0862">Zinc</keyword>
<evidence type="ECO:0000313" key="12">
    <source>
        <dbReference type="Proteomes" id="UP000230066"/>
    </source>
</evidence>
<evidence type="ECO:0000256" key="3">
    <source>
        <dbReference type="ARBA" id="ARBA00022723"/>
    </source>
</evidence>
<organism evidence="11 12">
    <name type="scientific">Fasciola hepatica</name>
    <name type="common">Liver fluke</name>
    <dbReference type="NCBI Taxonomy" id="6192"/>
    <lineage>
        <taxon>Eukaryota</taxon>
        <taxon>Metazoa</taxon>
        <taxon>Spiralia</taxon>
        <taxon>Lophotrochozoa</taxon>
        <taxon>Platyhelminthes</taxon>
        <taxon>Trematoda</taxon>
        <taxon>Digenea</taxon>
        <taxon>Plagiorchiida</taxon>
        <taxon>Echinostomata</taxon>
        <taxon>Echinostomatoidea</taxon>
        <taxon>Fasciolidae</taxon>
        <taxon>Fasciola</taxon>
    </lineage>
</organism>
<dbReference type="GO" id="GO:0004222">
    <property type="term" value="F:metalloendopeptidase activity"/>
    <property type="evidence" value="ECO:0007669"/>
    <property type="project" value="UniProtKB-UniRule"/>
</dbReference>
<proteinExistence type="inferred from homology"/>
<evidence type="ECO:0000256" key="9">
    <source>
        <dbReference type="PIRSR" id="PIRSR601577-2"/>
    </source>
</evidence>
<dbReference type="GO" id="GO:0006508">
    <property type="term" value="P:proteolysis"/>
    <property type="evidence" value="ECO:0007669"/>
    <property type="project" value="UniProtKB-KW"/>
</dbReference>
<dbReference type="GO" id="GO:0007155">
    <property type="term" value="P:cell adhesion"/>
    <property type="evidence" value="ECO:0007669"/>
    <property type="project" value="InterPro"/>
</dbReference>
<dbReference type="Gene3D" id="3.10.170.20">
    <property type="match status" value="1"/>
</dbReference>
<keyword evidence="10" id="KW-0732">Signal</keyword>
<evidence type="ECO:0000313" key="11">
    <source>
        <dbReference type="EMBL" id="THD21950.1"/>
    </source>
</evidence>
<dbReference type="Proteomes" id="UP000230066">
    <property type="component" value="Unassembled WGS sequence"/>
</dbReference>
<dbReference type="GO" id="GO:0005737">
    <property type="term" value="C:cytoplasm"/>
    <property type="evidence" value="ECO:0007669"/>
    <property type="project" value="TreeGrafter"/>
</dbReference>
<keyword evidence="6 9" id="KW-0482">Metalloprotease</keyword>
<dbReference type="GO" id="GO:0016020">
    <property type="term" value="C:membrane"/>
    <property type="evidence" value="ECO:0007669"/>
    <property type="project" value="InterPro"/>
</dbReference>
<feature type="chain" id="PRO_5023969203" description="Leishmanolysin-like peptidase" evidence="10">
    <location>
        <begin position="21"/>
        <end position="454"/>
    </location>
</feature>
<dbReference type="GO" id="GO:0046872">
    <property type="term" value="F:metal ion binding"/>
    <property type="evidence" value="ECO:0007669"/>
    <property type="project" value="UniProtKB-KW"/>
</dbReference>
<keyword evidence="2 10" id="KW-0645">Protease</keyword>
<feature type="signal peptide" evidence="10">
    <location>
        <begin position="1"/>
        <end position="20"/>
    </location>
</feature>
<feature type="binding site" evidence="9">
    <location>
        <position position="329"/>
    </location>
    <ligand>
        <name>Zn(2+)</name>
        <dbReference type="ChEBI" id="CHEBI:29105"/>
        <note>catalytic</note>
    </ligand>
</feature>
<evidence type="ECO:0000256" key="1">
    <source>
        <dbReference type="ARBA" id="ARBA00005860"/>
    </source>
</evidence>
<name>A0A4E0RYW4_FASHE</name>
<evidence type="ECO:0000256" key="4">
    <source>
        <dbReference type="ARBA" id="ARBA00022801"/>
    </source>
</evidence>
<evidence type="ECO:0000256" key="5">
    <source>
        <dbReference type="ARBA" id="ARBA00022833"/>
    </source>
</evidence>
<comment type="similarity">
    <text evidence="1 10">Belongs to the peptidase M8 family.</text>
</comment>
<evidence type="ECO:0000256" key="7">
    <source>
        <dbReference type="ARBA" id="ARBA00039717"/>
    </source>
</evidence>
<keyword evidence="3 9" id="KW-0479">Metal-binding</keyword>
<dbReference type="EMBL" id="JXXN02003112">
    <property type="protein sequence ID" value="THD21950.1"/>
    <property type="molecule type" value="Genomic_DNA"/>
</dbReference>
<feature type="binding site" evidence="9">
    <location>
        <position position="227"/>
    </location>
    <ligand>
        <name>Zn(2+)</name>
        <dbReference type="ChEBI" id="CHEBI:29105"/>
        <note>catalytic</note>
    </ligand>
</feature>
<keyword evidence="12" id="KW-1185">Reference proteome</keyword>
<evidence type="ECO:0000256" key="2">
    <source>
        <dbReference type="ARBA" id="ARBA00022670"/>
    </source>
</evidence>
<dbReference type="SUPFAM" id="SSF55486">
    <property type="entry name" value="Metalloproteases ('zincins'), catalytic domain"/>
    <property type="match status" value="1"/>
</dbReference>
<comment type="cofactor">
    <cofactor evidence="9 10">
        <name>Zn(2+)</name>
        <dbReference type="ChEBI" id="CHEBI:29105"/>
    </cofactor>
    <text evidence="9 10">Binds 1 zinc ion per subunit.</text>
</comment>
<keyword evidence="4 10" id="KW-0378">Hydrolase</keyword>
<accession>A0A4E0RYW4</accession>
<gene>
    <name evidence="11" type="ORF">D915_007483</name>
</gene>
<evidence type="ECO:0000256" key="6">
    <source>
        <dbReference type="ARBA" id="ARBA00023049"/>
    </source>
</evidence>
<comment type="caution">
    <text evidence="11">The sequence shown here is derived from an EMBL/GenBank/DDBJ whole genome shotgun (WGS) entry which is preliminary data.</text>
</comment>
<feature type="binding site" evidence="9">
    <location>
        <position position="231"/>
    </location>
    <ligand>
        <name>Zn(2+)</name>
        <dbReference type="ChEBI" id="CHEBI:29105"/>
        <note>catalytic</note>
    </ligand>
</feature>
<dbReference type="InterPro" id="IPR001577">
    <property type="entry name" value="Peptidase_M8"/>
</dbReference>
<dbReference type="AlphaFoldDB" id="A0A4E0RYW4"/>
<reference evidence="11" key="1">
    <citation type="submission" date="2019-03" db="EMBL/GenBank/DDBJ databases">
        <title>Improved annotation for the trematode Fasciola hepatica.</title>
        <authorList>
            <person name="Choi Y.-J."/>
            <person name="Martin J."/>
            <person name="Mitreva M."/>
        </authorList>
    </citation>
    <scope>NUCLEOTIDE SEQUENCE [LARGE SCALE GENOMIC DNA]</scope>
</reference>
<dbReference type="EC" id="3.4.24.-" evidence="10"/>
<protein>
    <recommendedName>
        <fullName evidence="7 10">Leishmanolysin-like peptidase</fullName>
        <ecNumber evidence="10">3.4.24.-</ecNumber>
    </recommendedName>
</protein>
<dbReference type="PANTHER" id="PTHR10942">
    <property type="entry name" value="LEISHMANOLYSIN-LIKE PEPTIDASE"/>
    <property type="match status" value="1"/>
</dbReference>
<dbReference type="Pfam" id="PF01457">
    <property type="entry name" value="Peptidase_M8"/>
    <property type="match status" value="1"/>
</dbReference>
<evidence type="ECO:0000256" key="10">
    <source>
        <dbReference type="RuleBase" id="RU366077"/>
    </source>
</evidence>
<evidence type="ECO:0000256" key="8">
    <source>
        <dbReference type="PIRSR" id="PIRSR601577-1"/>
    </source>
</evidence>
<dbReference type="Gene3D" id="3.90.132.10">
    <property type="entry name" value="Leishmanolysin , domain 2"/>
    <property type="match status" value="1"/>
</dbReference>
<sequence>MARQIFILWVLKLIVHLIFGEHICWTPPNNTMIFYHSSNLMLARSTTLNGLRIKAYYTDLFKSLSSYNDLVTNAIEPALDYWRKMLRPKNPLTENFYASRFCIDGESILQTDADGIRRSYCVKGCQEKTYCYTQEIPDDFLDYCREMVNGQPKLTGTRGAGMADTDFLVIVDAVSVTECSTGLLAFATTCQIDNQINRPVLGFVNVCPESLKLTYPEKEITKYTLLHELAHSLGFSPLLYAFMRDENGNPRTKRDPSTDLPDLGQDAYSIFIPSSLFNQTDVQVILRNTIHQTGFSNFMKAAAREHFACSTLEGVELENQGGAGTSSAHFEKHIVQDELMAGSIGKSLFVSNLTLSYFQDTGGLSIEPWCKKVYSKDTYCLSYDNAYGSCDLVKYSTALPFEYQYFTSLPGISSSAVPNYGSSNILGDFCPSLMVSFIAHYVVPVLSFIRCRFP</sequence>